<dbReference type="InterPro" id="IPR033985">
    <property type="entry name" value="SusD-like_N"/>
</dbReference>
<feature type="domain" description="SusD-like N-terminal" evidence="7">
    <location>
        <begin position="84"/>
        <end position="230"/>
    </location>
</feature>
<evidence type="ECO:0000256" key="1">
    <source>
        <dbReference type="ARBA" id="ARBA00004442"/>
    </source>
</evidence>
<keyword evidence="4" id="KW-0472">Membrane</keyword>
<comment type="subcellular location">
    <subcellularLocation>
        <location evidence="1">Cell outer membrane</location>
    </subcellularLocation>
</comment>
<keyword evidence="3" id="KW-0732">Signal</keyword>
<evidence type="ECO:0000256" key="2">
    <source>
        <dbReference type="ARBA" id="ARBA00006275"/>
    </source>
</evidence>
<feature type="domain" description="RagB/SusD" evidence="6">
    <location>
        <begin position="453"/>
        <end position="581"/>
    </location>
</feature>
<dbReference type="InterPro" id="IPR011990">
    <property type="entry name" value="TPR-like_helical_dom_sf"/>
</dbReference>
<evidence type="ECO:0000256" key="4">
    <source>
        <dbReference type="ARBA" id="ARBA00023136"/>
    </source>
</evidence>
<evidence type="ECO:0000313" key="9">
    <source>
        <dbReference type="Proteomes" id="UP000823637"/>
    </source>
</evidence>
<keyword evidence="5" id="KW-0998">Cell outer membrane</keyword>
<evidence type="ECO:0000259" key="7">
    <source>
        <dbReference type="Pfam" id="PF14322"/>
    </source>
</evidence>
<reference evidence="8" key="2">
    <citation type="journal article" date="2021" name="PeerJ">
        <title>Extensive microbial diversity within the chicken gut microbiome revealed by metagenomics and culture.</title>
        <authorList>
            <person name="Gilroy R."/>
            <person name="Ravi A."/>
            <person name="Getino M."/>
            <person name="Pursley I."/>
            <person name="Horton D.L."/>
            <person name="Alikhan N.F."/>
            <person name="Baker D."/>
            <person name="Gharbi K."/>
            <person name="Hall N."/>
            <person name="Watson M."/>
            <person name="Adriaenssens E.M."/>
            <person name="Foster-Nyarko E."/>
            <person name="Jarju S."/>
            <person name="Secka A."/>
            <person name="Antonio M."/>
            <person name="Oren A."/>
            <person name="Chaudhuri R.R."/>
            <person name="La Ragione R."/>
            <person name="Hildebrand F."/>
            <person name="Pallen M.J."/>
        </authorList>
    </citation>
    <scope>NUCLEOTIDE SEQUENCE</scope>
    <source>
        <strain evidence="8">D3-1215</strain>
    </source>
</reference>
<dbReference type="InterPro" id="IPR012944">
    <property type="entry name" value="SusD_RagB_dom"/>
</dbReference>
<dbReference type="GO" id="GO:0009279">
    <property type="term" value="C:cell outer membrane"/>
    <property type="evidence" value="ECO:0007669"/>
    <property type="project" value="UniProtKB-SubCell"/>
</dbReference>
<dbReference type="EMBL" id="JADIMR010000089">
    <property type="protein sequence ID" value="MBO8447279.1"/>
    <property type="molecule type" value="Genomic_DNA"/>
</dbReference>
<dbReference type="SUPFAM" id="SSF48452">
    <property type="entry name" value="TPR-like"/>
    <property type="match status" value="1"/>
</dbReference>
<dbReference type="PROSITE" id="PS51257">
    <property type="entry name" value="PROKAR_LIPOPROTEIN"/>
    <property type="match status" value="1"/>
</dbReference>
<dbReference type="Gene3D" id="1.25.40.390">
    <property type="match status" value="1"/>
</dbReference>
<evidence type="ECO:0000256" key="5">
    <source>
        <dbReference type="ARBA" id="ARBA00023237"/>
    </source>
</evidence>
<proteinExistence type="inferred from homology"/>
<accession>A0A9D9ELC6</accession>
<evidence type="ECO:0000256" key="3">
    <source>
        <dbReference type="ARBA" id="ARBA00022729"/>
    </source>
</evidence>
<name>A0A9D9ELC6_9BACT</name>
<comment type="similarity">
    <text evidence="2">Belongs to the SusD family.</text>
</comment>
<dbReference type="Pfam" id="PF07980">
    <property type="entry name" value="SusD_RagB"/>
    <property type="match status" value="1"/>
</dbReference>
<comment type="caution">
    <text evidence="8">The sequence shown here is derived from an EMBL/GenBank/DDBJ whole genome shotgun (WGS) entry which is preliminary data.</text>
</comment>
<dbReference type="Pfam" id="PF14322">
    <property type="entry name" value="SusD-like_3"/>
    <property type="match status" value="1"/>
</dbReference>
<protein>
    <submittedName>
        <fullName evidence="8">RagB/SusD family nutrient uptake outer membrane protein</fullName>
    </submittedName>
</protein>
<reference evidence="8" key="1">
    <citation type="submission" date="2020-10" db="EMBL/GenBank/DDBJ databases">
        <authorList>
            <person name="Gilroy R."/>
        </authorList>
    </citation>
    <scope>NUCLEOTIDE SEQUENCE</scope>
    <source>
        <strain evidence="8">D3-1215</strain>
    </source>
</reference>
<gene>
    <name evidence="8" type="ORF">IAC32_06000</name>
</gene>
<dbReference type="AlphaFoldDB" id="A0A9D9ELC6"/>
<sequence>MRKKVYYIIGLVVALSFTSCKDMLEEETFGQPTASELLSNPDNVYREVGQIYADLKWLQDHWCYFGISSLSSDEAMLPVRNPGNDWNDNGYWSDFNTMTWDEDVVSFEKVWKYAQQGAVQCNNILADLSDNIEYIDEEVYAAAVSEVIIVRSYYYYVLFDAFGRIPYASNFGQSVTNNPLPEPQTTWINIVSDLLENIEAMPTINNDNRAQFYGRASQGFGYGLLSRLMLNAESFGVNPATVTSEATSMGKTLVADLGISSANDFYTKCIEYCDKVIDSQSYTVESSFFNNFLLYNEGSKENIFVIVNDARNNFDKSEVAGAEMNKNRLSLLTMSYGHEFAYNLIEAPWNGLCARPSYLEKLFGADALNPERQSDDVRGVCLGTREEGGTKIDFSVEANKRVWFVGPVYYPDDYSNPDLAGTIYKMTDKNNIENVITADAEFDETASVLTTGPNAGARFFKYEIEKNTNVSGGTRQYGENDFVIMRYAEILFNKAEAALRAGDDAALQEVVANADFQTIGTRANAYDPTVYTAPSLDNILDERGREFAWELLRRRDLIRYGQYAEGTWSGKEVKPSYYNWFPIPALYLQNSGGNWKQNDGYKTRY</sequence>
<organism evidence="8 9">
    <name type="scientific">Candidatus Enterocola intestinipullorum</name>
    <dbReference type="NCBI Taxonomy" id="2840783"/>
    <lineage>
        <taxon>Bacteria</taxon>
        <taxon>Pseudomonadati</taxon>
        <taxon>Bacteroidota</taxon>
        <taxon>Bacteroidia</taxon>
        <taxon>Bacteroidales</taxon>
        <taxon>Candidatus Enterocola</taxon>
    </lineage>
</organism>
<evidence type="ECO:0000313" key="8">
    <source>
        <dbReference type="EMBL" id="MBO8447279.1"/>
    </source>
</evidence>
<evidence type="ECO:0000259" key="6">
    <source>
        <dbReference type="Pfam" id="PF07980"/>
    </source>
</evidence>
<dbReference type="Proteomes" id="UP000823637">
    <property type="component" value="Unassembled WGS sequence"/>
</dbReference>